<dbReference type="Gene3D" id="1.25.40.10">
    <property type="entry name" value="Tetratricopeptide repeat domain"/>
    <property type="match status" value="1"/>
</dbReference>
<dbReference type="PANTHER" id="PTHR35038:SF8">
    <property type="entry name" value="C-TYPE POLYHEME CYTOCHROME OMCC"/>
    <property type="match status" value="1"/>
</dbReference>
<dbReference type="EMBL" id="JAENIM010000037">
    <property type="protein sequence ID" value="MBK1790993.1"/>
    <property type="molecule type" value="Genomic_DNA"/>
</dbReference>
<protein>
    <submittedName>
        <fullName evidence="4">Tetratricopeptide repeat protein</fullName>
    </submittedName>
</protein>
<dbReference type="PANTHER" id="PTHR35038">
    <property type="entry name" value="DISSIMILATORY SULFITE REDUCTASE SIRA"/>
    <property type="match status" value="1"/>
</dbReference>
<gene>
    <name evidence="4" type="ORF">JIN82_07465</name>
</gene>
<sequence>MKAQVTAALAIAITFIACCSKEEPTKEDQAPAAATTASATVTPGMHQLATQPGVESISKKCMECHEDVYHHWQESHHGQANRLISWDNEDDRLAFDNESFESPNHSWKFYREGDDAIVEFNGKKHIARMAIGITPLIQYLTEDVDGRWATVSAAWDPEKKEWFDTFDMDDRTESDWGHWTNRGMNWNVQCAYCHMTEFHKNYDPETDAYSSTWTEMAISCVQCHGDIAEKPSDNGCLIDLKEHASVPRETVIESCATCHSRRGEFDDDFKFGDKYADHYMLTLPTEPHLYYADGQILNEDYVWGSLRQSKMGHKGIDCLNCHDPHSTKLKLPIEGNMICLQCHATGVDGAQIINPTEHSFHPEDSTGNSCVECHMRQTTYMGRDPRRDHGFHIPDPLLTKELGIPNSCNECHDKLGNEGEDVDWAIKWVDEWYGDKMKRPERNRTRAIQRAFNGEYAIDDLLAVYPEQVNPFWQATLLRTMLPWAHDPRLQELAQGASRHEDPLVRVTAVPIIAQMPNANAWLEPMLSDEIREVRLAAAFEMREDLSQASSIRKELEASLNHTSDQPAGAMRRGQMAVSRGKREEAARWMKKATEWDSSSPAPYEAYAVVLGQLNKPEEALEQLKVATDLDTTSPRYPYLMALTLAELGKLDEAEANFRESVRREPRFDRAWYNLGLLLAQQEKLGEAVVALKNAEMANNTEPNYPYARATVHARMNDLDAAREACIDALTIDRSHQPSLQFLSRLGPGKQQGGQ</sequence>
<dbReference type="InterPro" id="IPR036280">
    <property type="entry name" value="Multihaem_cyt_sf"/>
</dbReference>
<comment type="caution">
    <text evidence="4">The sequence shown here is derived from an EMBL/GenBank/DDBJ whole genome shotgun (WGS) entry which is preliminary data.</text>
</comment>
<accession>A0A8J7MED6</accession>
<feature type="domain" description="Cytochrome c-552/4" evidence="3">
    <location>
        <begin position="181"/>
        <end position="225"/>
    </location>
</feature>
<dbReference type="Pfam" id="PF13432">
    <property type="entry name" value="TPR_16"/>
    <property type="match status" value="1"/>
</dbReference>
<dbReference type="SUPFAM" id="SSF48452">
    <property type="entry name" value="TPR-like"/>
    <property type="match status" value="1"/>
</dbReference>
<dbReference type="Pfam" id="PF13435">
    <property type="entry name" value="Cytochrome_C554"/>
    <property type="match status" value="2"/>
</dbReference>
<dbReference type="Pfam" id="PF09699">
    <property type="entry name" value="Paired_CXXCH_1"/>
    <property type="match status" value="1"/>
</dbReference>
<evidence type="ECO:0000313" key="5">
    <source>
        <dbReference type="Proteomes" id="UP000624703"/>
    </source>
</evidence>
<evidence type="ECO:0000259" key="3">
    <source>
        <dbReference type="Pfam" id="PF13435"/>
    </source>
</evidence>
<dbReference type="PROSITE" id="PS51257">
    <property type="entry name" value="PROKAR_LIPOPROTEIN"/>
    <property type="match status" value="1"/>
</dbReference>
<dbReference type="Gene3D" id="1.10.1130.10">
    <property type="entry name" value="Flavocytochrome C3, Chain A"/>
    <property type="match status" value="2"/>
</dbReference>
<organism evidence="4 5">
    <name type="scientific">Persicirhabdus sediminis</name>
    <dbReference type="NCBI Taxonomy" id="454144"/>
    <lineage>
        <taxon>Bacteria</taxon>
        <taxon>Pseudomonadati</taxon>
        <taxon>Verrucomicrobiota</taxon>
        <taxon>Verrucomicrobiia</taxon>
        <taxon>Verrucomicrobiales</taxon>
        <taxon>Verrucomicrobiaceae</taxon>
        <taxon>Persicirhabdus</taxon>
    </lineage>
</organism>
<evidence type="ECO:0000256" key="1">
    <source>
        <dbReference type="ARBA" id="ARBA00022729"/>
    </source>
</evidence>
<dbReference type="InterPro" id="IPR010177">
    <property type="entry name" value="Paired_CXXCH_1"/>
</dbReference>
<dbReference type="CDD" id="cd08168">
    <property type="entry name" value="Cytochrom_C3"/>
    <property type="match status" value="1"/>
</dbReference>
<dbReference type="InterPro" id="IPR051829">
    <property type="entry name" value="Multiheme_Cytochr_ET"/>
</dbReference>
<dbReference type="InterPro" id="IPR011990">
    <property type="entry name" value="TPR-like_helical_dom_sf"/>
</dbReference>
<dbReference type="InterPro" id="IPR019734">
    <property type="entry name" value="TPR_rpt"/>
</dbReference>
<dbReference type="InterPro" id="IPR023155">
    <property type="entry name" value="Cyt_c-552/4"/>
</dbReference>
<dbReference type="RefSeq" id="WP_200311011.1">
    <property type="nucleotide sequence ID" value="NZ_JAENIM010000037.1"/>
</dbReference>
<reference evidence="4" key="1">
    <citation type="submission" date="2021-01" db="EMBL/GenBank/DDBJ databases">
        <title>Modified the classification status of verrucomicrobia.</title>
        <authorList>
            <person name="Feng X."/>
        </authorList>
    </citation>
    <scope>NUCLEOTIDE SEQUENCE</scope>
    <source>
        <strain evidence="4">_KCTC 22039</strain>
    </source>
</reference>
<dbReference type="Proteomes" id="UP000624703">
    <property type="component" value="Unassembled WGS sequence"/>
</dbReference>
<dbReference type="SUPFAM" id="SSF48695">
    <property type="entry name" value="Multiheme cytochromes"/>
    <property type="match status" value="1"/>
</dbReference>
<name>A0A8J7MED6_9BACT</name>
<dbReference type="SMART" id="SM00028">
    <property type="entry name" value="TPR"/>
    <property type="match status" value="3"/>
</dbReference>
<evidence type="ECO:0000313" key="4">
    <source>
        <dbReference type="EMBL" id="MBK1790993.1"/>
    </source>
</evidence>
<dbReference type="AlphaFoldDB" id="A0A8J7MED6"/>
<keyword evidence="5" id="KW-1185">Reference proteome</keyword>
<evidence type="ECO:0000259" key="2">
    <source>
        <dbReference type="Pfam" id="PF09699"/>
    </source>
</evidence>
<feature type="domain" description="Doubled CXXCH motif" evidence="2">
    <location>
        <begin position="317"/>
        <end position="345"/>
    </location>
</feature>
<keyword evidence="1" id="KW-0732">Signal</keyword>
<feature type="domain" description="Cytochrome c-552/4" evidence="3">
    <location>
        <begin position="60"/>
        <end position="86"/>
    </location>
</feature>
<proteinExistence type="predicted"/>